<evidence type="ECO:0000259" key="4">
    <source>
        <dbReference type="PROSITE" id="PS51650"/>
    </source>
</evidence>
<dbReference type="GO" id="GO:0005085">
    <property type="term" value="F:guanyl-nucleotide exchange factor activity"/>
    <property type="evidence" value="ECO:0007669"/>
    <property type="project" value="InterPro"/>
</dbReference>
<dbReference type="InterPro" id="IPR011993">
    <property type="entry name" value="PH-like_dom_sf"/>
</dbReference>
<gene>
    <name evidence="5" type="ORF">NQ318_019777</name>
</gene>
<evidence type="ECO:0000313" key="6">
    <source>
        <dbReference type="Proteomes" id="UP001162162"/>
    </source>
</evidence>
<accession>A0AAV8YKY2</accession>
<feature type="compositionally biased region" description="Basic and acidic residues" evidence="2">
    <location>
        <begin position="256"/>
        <end position="268"/>
    </location>
</feature>
<sequence length="925" mass="105580">MSERKFARGLGKPGTAAQLRETVSQVVRESTVQNKPHLVDPLDFEKFMIKNKTVLQNDPQRELLLYPTDDISAVVLPRRFRTVSQCFPSSSETENCSLFTKQCINSYSMNWNLIHYKYSAYSGSYADLPYKSQEGRFREEVYEIDIDTDAADDLKPKLDNITKEGYLLKGPEIGRRLAGTYILEMYKDEKKGEAKVTIVMDFCTDVVKNLKRGRFCFELRMTAGHKSYLLAAENEADLKDWLSKLSSVLQQNKIQEEKRAASLERERSTPPPSPQIHAFGTLKGLEQSMNPQLMRYARETDVSIAASRKDDRSKIFELYPHLAMNLKPQNSSQEQTEPYREVFGHRVLLRCESIRLKLQAVDEKDNLCQVEPYHTTLCLYDAKNGRKLTENFHFDVNSGSIRNTFSNGLCPDARGNLKPELPPNLPSEWLLYPRQALLSITNPHPDIFLVANKDPKISLKVYKNIAACCQRLGKYRMPFAWAARPLFRLYSNELDTTSEFHALYRQEPSKLTDEELLKLLSDYRKPDKFNKFTVIPGSLEIKVSAVSDLPTNCLSPSLAPLKPFPVPPTSEATIELTEFEGLSEKDVHPYSTFVNHLYVYPLSLNFDTQKTFARARNIACTIEVRDSDNEEARGLQCIYGRPGQSPLVSQVSCAVLHHNTIPTWYEEVKIRLPTNILYSHHLLFTFYHISCDIAKKRENGIENCVGYAWLPLLQKGKLNNAGPEINWVDCQRSIFTVGFNLVSTINTKDQHLFNLFAHAERLLDPKPLAVPSEGETCKILKALHAIHLTTLITFLPTLFNQLFTLLVVTTSEEIGLNVIRVLINLVNMVYDANRKEILQAYVKYVYVSPASKKNTTVHEEMCKHLPVILHPNNTDFLVVNKFMHHSDFFFEIIVKGMAQHLLSSGRIKVSRTEGGRSVVRKSFVS</sequence>
<protein>
    <recommendedName>
        <fullName evidence="7">Dedicator of cytokinesis protein 9</fullName>
    </recommendedName>
</protein>
<reference evidence="5" key="1">
    <citation type="journal article" date="2023" name="Insect Mol. Biol.">
        <title>Genome sequencing provides insights into the evolution of gene families encoding plant cell wall-degrading enzymes in longhorned beetles.</title>
        <authorList>
            <person name="Shin N.R."/>
            <person name="Okamura Y."/>
            <person name="Kirsch R."/>
            <person name="Pauchet Y."/>
        </authorList>
    </citation>
    <scope>NUCLEOTIDE SEQUENCE</scope>
    <source>
        <strain evidence="5">AMC_N1</strain>
    </source>
</reference>
<evidence type="ECO:0008006" key="7">
    <source>
        <dbReference type="Google" id="ProtNLM"/>
    </source>
</evidence>
<dbReference type="InterPro" id="IPR001849">
    <property type="entry name" value="PH_domain"/>
</dbReference>
<evidence type="ECO:0000259" key="3">
    <source>
        <dbReference type="PROSITE" id="PS50003"/>
    </source>
</evidence>
<dbReference type="Pfam" id="PF14429">
    <property type="entry name" value="DOCK-C2"/>
    <property type="match status" value="1"/>
</dbReference>
<dbReference type="EMBL" id="JAPWTK010000078">
    <property type="protein sequence ID" value="KAJ8951804.1"/>
    <property type="molecule type" value="Genomic_DNA"/>
</dbReference>
<feature type="domain" description="C2 DOCK-type" evidence="4">
    <location>
        <begin position="594"/>
        <end position="770"/>
    </location>
</feature>
<evidence type="ECO:0000256" key="2">
    <source>
        <dbReference type="SAM" id="MobiDB-lite"/>
    </source>
</evidence>
<dbReference type="PANTHER" id="PTHR23317">
    <property type="entry name" value="DEDICATOR OF CYTOKINESIS DOCK"/>
    <property type="match status" value="1"/>
</dbReference>
<comment type="caution">
    <text evidence="5">The sequence shown here is derived from an EMBL/GenBank/DDBJ whole genome shotgun (WGS) entry which is preliminary data.</text>
</comment>
<comment type="similarity">
    <text evidence="1">Belongs to the DOCK family.</text>
</comment>
<dbReference type="PROSITE" id="PS51650">
    <property type="entry name" value="C2_DOCK"/>
    <property type="match status" value="1"/>
</dbReference>
<dbReference type="Gene3D" id="2.60.40.150">
    <property type="entry name" value="C2 domain"/>
    <property type="match status" value="1"/>
</dbReference>
<dbReference type="Pfam" id="PF00169">
    <property type="entry name" value="PH"/>
    <property type="match status" value="1"/>
</dbReference>
<dbReference type="Gene3D" id="2.30.29.30">
    <property type="entry name" value="Pleckstrin-homology domain (PH domain)/Phosphotyrosine-binding domain (PTB)"/>
    <property type="match status" value="1"/>
</dbReference>
<dbReference type="AlphaFoldDB" id="A0AAV8YKY2"/>
<dbReference type="PANTHER" id="PTHR23317:SF26">
    <property type="entry name" value="ZIZIMIN, ISOFORM K"/>
    <property type="match status" value="1"/>
</dbReference>
<dbReference type="InterPro" id="IPR021816">
    <property type="entry name" value="DOCK_C/D_N"/>
</dbReference>
<evidence type="ECO:0000256" key="1">
    <source>
        <dbReference type="PROSITE-ProRule" id="PRU00983"/>
    </source>
</evidence>
<feature type="domain" description="PH" evidence="3">
    <location>
        <begin position="214"/>
        <end position="250"/>
    </location>
</feature>
<feature type="region of interest" description="Disordered" evidence="2">
    <location>
        <begin position="256"/>
        <end position="275"/>
    </location>
</feature>
<name>A0AAV8YKY2_9CUCU</name>
<dbReference type="SUPFAM" id="SSF50729">
    <property type="entry name" value="PH domain-like"/>
    <property type="match status" value="1"/>
</dbReference>
<dbReference type="GO" id="GO:0007264">
    <property type="term" value="P:small GTPase-mediated signal transduction"/>
    <property type="evidence" value="ECO:0007669"/>
    <property type="project" value="InterPro"/>
</dbReference>
<keyword evidence="6" id="KW-1185">Reference proteome</keyword>
<organism evidence="5 6">
    <name type="scientific">Aromia moschata</name>
    <dbReference type="NCBI Taxonomy" id="1265417"/>
    <lineage>
        <taxon>Eukaryota</taxon>
        <taxon>Metazoa</taxon>
        <taxon>Ecdysozoa</taxon>
        <taxon>Arthropoda</taxon>
        <taxon>Hexapoda</taxon>
        <taxon>Insecta</taxon>
        <taxon>Pterygota</taxon>
        <taxon>Neoptera</taxon>
        <taxon>Endopterygota</taxon>
        <taxon>Coleoptera</taxon>
        <taxon>Polyphaga</taxon>
        <taxon>Cucujiformia</taxon>
        <taxon>Chrysomeloidea</taxon>
        <taxon>Cerambycidae</taxon>
        <taxon>Cerambycinae</taxon>
        <taxon>Callichromatini</taxon>
        <taxon>Aromia</taxon>
    </lineage>
</organism>
<dbReference type="Proteomes" id="UP001162162">
    <property type="component" value="Unassembled WGS sequence"/>
</dbReference>
<dbReference type="Pfam" id="PF11878">
    <property type="entry name" value="DOCK_C-D_N"/>
    <property type="match status" value="1"/>
</dbReference>
<dbReference type="PROSITE" id="PS50003">
    <property type="entry name" value="PH_DOMAIN"/>
    <property type="match status" value="1"/>
</dbReference>
<evidence type="ECO:0000313" key="5">
    <source>
        <dbReference type="EMBL" id="KAJ8951804.1"/>
    </source>
</evidence>
<dbReference type="InterPro" id="IPR026791">
    <property type="entry name" value="DOCK"/>
</dbReference>
<dbReference type="InterPro" id="IPR035892">
    <property type="entry name" value="C2_domain_sf"/>
</dbReference>
<dbReference type="InterPro" id="IPR027007">
    <property type="entry name" value="C2_DOCK-type_domain"/>
</dbReference>
<proteinExistence type="inferred from homology"/>
<dbReference type="SMART" id="SM00233">
    <property type="entry name" value="PH"/>
    <property type="match status" value="1"/>
</dbReference>